<dbReference type="AlphaFoldDB" id="A0A0F9PL79"/>
<name>A0A0F9PL79_9ZZZZ</name>
<evidence type="ECO:0008006" key="2">
    <source>
        <dbReference type="Google" id="ProtNLM"/>
    </source>
</evidence>
<reference evidence="1" key="1">
    <citation type="journal article" date="2015" name="Nature">
        <title>Complex archaea that bridge the gap between prokaryotes and eukaryotes.</title>
        <authorList>
            <person name="Spang A."/>
            <person name="Saw J.H."/>
            <person name="Jorgensen S.L."/>
            <person name="Zaremba-Niedzwiedzka K."/>
            <person name="Martijn J."/>
            <person name="Lind A.E."/>
            <person name="van Eijk R."/>
            <person name="Schleper C."/>
            <person name="Guy L."/>
            <person name="Ettema T.J."/>
        </authorList>
    </citation>
    <scope>NUCLEOTIDE SEQUENCE</scope>
</reference>
<protein>
    <recommendedName>
        <fullName evidence="2">Major tropism determinant N-terminal domain-containing protein</fullName>
    </recommendedName>
</protein>
<comment type="caution">
    <text evidence="1">The sequence shown here is derived from an EMBL/GenBank/DDBJ whole genome shotgun (WGS) entry which is preliminary data.</text>
</comment>
<sequence length="221" mass="22709">MKGFKSACRVKINAAGDWQIVPPAGQITQIGNAGATSRGLVANDDLFVSGKLEVDDTAYFDAGVTLQGTTSVFGTMQFLAPSGQIWRYADNSAYLRLADLSEELIIPVGQGAAGINTVVALAIANSVLDAVAVRVTQAPGGGAATFSVGRTGGNIDEFIQNIATALATVGNSAADGDGVNAGPIHNGAANTLVITTNANVTVTEMKVRIVLWYTLINAPAW</sequence>
<dbReference type="EMBL" id="LAZR01002370">
    <property type="protein sequence ID" value="KKN30929.1"/>
    <property type="molecule type" value="Genomic_DNA"/>
</dbReference>
<gene>
    <name evidence="1" type="ORF">LCGC14_0829200</name>
</gene>
<evidence type="ECO:0000313" key="1">
    <source>
        <dbReference type="EMBL" id="KKN30929.1"/>
    </source>
</evidence>
<organism evidence="1">
    <name type="scientific">marine sediment metagenome</name>
    <dbReference type="NCBI Taxonomy" id="412755"/>
    <lineage>
        <taxon>unclassified sequences</taxon>
        <taxon>metagenomes</taxon>
        <taxon>ecological metagenomes</taxon>
    </lineage>
</organism>
<accession>A0A0F9PL79</accession>
<proteinExistence type="predicted"/>